<gene>
    <name evidence="3" type="ORF">B0174_09540</name>
</gene>
<keyword evidence="4" id="KW-1185">Reference proteome</keyword>
<proteinExistence type="predicted"/>
<dbReference type="Gene3D" id="1.10.260.40">
    <property type="entry name" value="lambda repressor-like DNA-binding domains"/>
    <property type="match status" value="1"/>
</dbReference>
<feature type="coiled-coil region" evidence="1">
    <location>
        <begin position="8"/>
        <end position="37"/>
    </location>
</feature>
<keyword evidence="1" id="KW-0175">Coiled coil</keyword>
<comment type="caution">
    <text evidence="3">The sequence shown here is derived from an EMBL/GenBank/DDBJ whole genome shotgun (WGS) entry which is preliminary data.</text>
</comment>
<dbReference type="PROSITE" id="PS50943">
    <property type="entry name" value="HTH_CROC1"/>
    <property type="match status" value="1"/>
</dbReference>
<dbReference type="AlphaFoldDB" id="A0A363CXJ0"/>
<evidence type="ECO:0000313" key="4">
    <source>
        <dbReference type="Proteomes" id="UP000251135"/>
    </source>
</evidence>
<dbReference type="InterPro" id="IPR001387">
    <property type="entry name" value="Cro/C1-type_HTH"/>
</dbReference>
<evidence type="ECO:0000259" key="2">
    <source>
        <dbReference type="PROSITE" id="PS50943"/>
    </source>
</evidence>
<dbReference type="Proteomes" id="UP000251135">
    <property type="component" value="Unassembled WGS sequence"/>
</dbReference>
<reference evidence="3 4" key="1">
    <citation type="submission" date="2017-02" db="EMBL/GenBank/DDBJ databases">
        <title>Arcobacter caeni sp. nov, a new Arcobacter species isolated from reclaimed water.</title>
        <authorList>
            <person name="Figueras M.J."/>
            <person name="Perez-Cataluna A."/>
            <person name="Salas-Masso N."/>
        </authorList>
    </citation>
    <scope>NUCLEOTIDE SEQUENCE [LARGE SCALE GENOMIC DNA]</scope>
    <source>
        <strain evidence="3 4">RW17-10</strain>
    </source>
</reference>
<dbReference type="RefSeq" id="WP_108560087.1">
    <property type="nucleotide sequence ID" value="NZ_MUXE01000014.1"/>
</dbReference>
<evidence type="ECO:0000313" key="3">
    <source>
        <dbReference type="EMBL" id="PUE63779.1"/>
    </source>
</evidence>
<feature type="domain" description="HTH cro/C1-type" evidence="2">
    <location>
        <begin position="18"/>
        <end position="70"/>
    </location>
</feature>
<sequence>MLELSTPIELIEKTIELIENERKVQKLQQKELALKADIPFPTYKDFVYKKRASLENILKLLIALRLFDNLKGLLKQREIKSLEEIKNESKLPKRIIK</sequence>
<dbReference type="EMBL" id="MUXE01000014">
    <property type="protein sequence ID" value="PUE63779.1"/>
    <property type="molecule type" value="Genomic_DNA"/>
</dbReference>
<organism evidence="3 4">
    <name type="scientific">Arcobacter caeni</name>
    <dbReference type="NCBI Taxonomy" id="1912877"/>
    <lineage>
        <taxon>Bacteria</taxon>
        <taxon>Pseudomonadati</taxon>
        <taxon>Campylobacterota</taxon>
        <taxon>Epsilonproteobacteria</taxon>
        <taxon>Campylobacterales</taxon>
        <taxon>Arcobacteraceae</taxon>
        <taxon>Arcobacter</taxon>
    </lineage>
</organism>
<protein>
    <recommendedName>
        <fullName evidence="2">HTH cro/C1-type domain-containing protein</fullName>
    </recommendedName>
</protein>
<dbReference type="InterPro" id="IPR010982">
    <property type="entry name" value="Lambda_DNA-bd_dom_sf"/>
</dbReference>
<name>A0A363CXJ0_9BACT</name>
<dbReference type="GO" id="GO:0003677">
    <property type="term" value="F:DNA binding"/>
    <property type="evidence" value="ECO:0007669"/>
    <property type="project" value="InterPro"/>
</dbReference>
<evidence type="ECO:0000256" key="1">
    <source>
        <dbReference type="SAM" id="Coils"/>
    </source>
</evidence>
<accession>A0A363CXJ0</accession>